<dbReference type="Proteomes" id="UP001177023">
    <property type="component" value="Unassembled WGS sequence"/>
</dbReference>
<evidence type="ECO:0000313" key="2">
    <source>
        <dbReference type="EMBL" id="CAJ0579033.1"/>
    </source>
</evidence>
<sequence>MEPSTSRETVNGGTAQKPPPRRLPPPRLYTSYVPPQTIIKPVSSSEVSSTVPNLPQLDEGPQPPRTVYSFQTYGVDIAPYDEEEDIYEEIPDELIFRFDTQQWTNYVFFCPGLESLLNHHGPLKLNGSTNHNNHHRDGLLKTKVPPDLEFRTEHSTNGTAATNLYSEPMAEDEAKKTRWYEMRQVLWIGINIVLRIHDDRLNDKLQPFPESWTDYGSLF</sequence>
<comment type="caution">
    <text evidence="2">The sequence shown here is derived from an EMBL/GenBank/DDBJ whole genome shotgun (WGS) entry which is preliminary data.</text>
</comment>
<dbReference type="EMBL" id="CATQJA010002655">
    <property type="protein sequence ID" value="CAJ0579033.1"/>
    <property type="molecule type" value="Genomic_DNA"/>
</dbReference>
<organism evidence="2 3">
    <name type="scientific">Mesorhabditis spiculigera</name>
    <dbReference type="NCBI Taxonomy" id="96644"/>
    <lineage>
        <taxon>Eukaryota</taxon>
        <taxon>Metazoa</taxon>
        <taxon>Ecdysozoa</taxon>
        <taxon>Nematoda</taxon>
        <taxon>Chromadorea</taxon>
        <taxon>Rhabditida</taxon>
        <taxon>Rhabditina</taxon>
        <taxon>Rhabditomorpha</taxon>
        <taxon>Rhabditoidea</taxon>
        <taxon>Rhabditidae</taxon>
        <taxon>Mesorhabditinae</taxon>
        <taxon>Mesorhabditis</taxon>
    </lineage>
</organism>
<keyword evidence="3" id="KW-1185">Reference proteome</keyword>
<gene>
    <name evidence="2" type="ORF">MSPICULIGERA_LOCUS17267</name>
</gene>
<reference evidence="2" key="1">
    <citation type="submission" date="2023-06" db="EMBL/GenBank/DDBJ databases">
        <authorList>
            <person name="Delattre M."/>
        </authorList>
    </citation>
    <scope>NUCLEOTIDE SEQUENCE</scope>
    <source>
        <strain evidence="2">AF72</strain>
    </source>
</reference>
<feature type="region of interest" description="Disordered" evidence="1">
    <location>
        <begin position="1"/>
        <end position="64"/>
    </location>
</feature>
<evidence type="ECO:0000256" key="1">
    <source>
        <dbReference type="SAM" id="MobiDB-lite"/>
    </source>
</evidence>
<feature type="non-terminal residue" evidence="2">
    <location>
        <position position="219"/>
    </location>
</feature>
<accession>A0AA36G5M3</accession>
<proteinExistence type="predicted"/>
<feature type="compositionally biased region" description="Polar residues" evidence="1">
    <location>
        <begin position="1"/>
        <end position="14"/>
    </location>
</feature>
<dbReference type="AlphaFoldDB" id="A0AA36G5M3"/>
<name>A0AA36G5M3_9BILA</name>
<evidence type="ECO:0000313" key="3">
    <source>
        <dbReference type="Proteomes" id="UP001177023"/>
    </source>
</evidence>
<feature type="compositionally biased region" description="Pro residues" evidence="1">
    <location>
        <begin position="17"/>
        <end position="27"/>
    </location>
</feature>
<protein>
    <submittedName>
        <fullName evidence="2">Uncharacterized protein</fullName>
    </submittedName>
</protein>
<feature type="compositionally biased region" description="Low complexity" evidence="1">
    <location>
        <begin position="42"/>
        <end position="51"/>
    </location>
</feature>